<reference evidence="2" key="1">
    <citation type="journal article" date="2018" name="Genome Biol. Evol.">
        <title>Genomics and development of Lentinus tigrinus, a white-rot wood-decaying mushroom with dimorphic fruiting bodies.</title>
        <authorList>
            <person name="Wu B."/>
            <person name="Xu Z."/>
            <person name="Knudson A."/>
            <person name="Carlson A."/>
            <person name="Chen N."/>
            <person name="Kovaka S."/>
            <person name="LaButti K."/>
            <person name="Lipzen A."/>
            <person name="Pennachio C."/>
            <person name="Riley R."/>
            <person name="Schakwitz W."/>
            <person name="Umezawa K."/>
            <person name="Ohm R.A."/>
            <person name="Grigoriev I.V."/>
            <person name="Nagy L.G."/>
            <person name="Gibbons J."/>
            <person name="Hibbett D."/>
        </authorList>
    </citation>
    <scope>NUCLEOTIDE SEQUENCE [LARGE SCALE GENOMIC DNA]</scope>
    <source>
        <strain evidence="2">ALCF2SS1-6</strain>
    </source>
</reference>
<evidence type="ECO:0000313" key="3">
    <source>
        <dbReference type="Proteomes" id="UP000313359"/>
    </source>
</evidence>
<organism evidence="2 3">
    <name type="scientific">Lentinus tigrinus ALCF2SS1-6</name>
    <dbReference type="NCBI Taxonomy" id="1328759"/>
    <lineage>
        <taxon>Eukaryota</taxon>
        <taxon>Fungi</taxon>
        <taxon>Dikarya</taxon>
        <taxon>Basidiomycota</taxon>
        <taxon>Agaricomycotina</taxon>
        <taxon>Agaricomycetes</taxon>
        <taxon>Polyporales</taxon>
        <taxon>Polyporaceae</taxon>
        <taxon>Lentinus</taxon>
    </lineage>
</organism>
<accession>A0A5C2ST26</accession>
<name>A0A5C2ST26_9APHY</name>
<dbReference type="Proteomes" id="UP000313359">
    <property type="component" value="Unassembled WGS sequence"/>
</dbReference>
<sequence length="225" mass="24869">MHTRTPPLRPRTADCTVLPGSSDQNYTPTRFRGRTHSPVPSRFPFTHPLLFSNLDAGCTPNTPFTITRFSCKDGIPLANNGPLRHNLSSHLLLHSHPPGAFFAHTKAQIRPARLPSPMFVHDRLRISSTLRRPGPLHSIFAFVPSALMPTVHRTPALLLRLSPSRKGSQCRPSSKPNAAFPCSVPRLRALFAPRHAHVSLPPSFPMCVIAPSYPSMQSSRRVHAV</sequence>
<gene>
    <name evidence="2" type="ORF">L227DRAFT_147598</name>
</gene>
<dbReference type="AlphaFoldDB" id="A0A5C2ST26"/>
<dbReference type="EMBL" id="ML122251">
    <property type="protein sequence ID" value="RPD66528.1"/>
    <property type="molecule type" value="Genomic_DNA"/>
</dbReference>
<dbReference type="OrthoDB" id="10611039at2759"/>
<feature type="compositionally biased region" description="Polar residues" evidence="1">
    <location>
        <begin position="19"/>
        <end position="28"/>
    </location>
</feature>
<evidence type="ECO:0000313" key="2">
    <source>
        <dbReference type="EMBL" id="RPD66528.1"/>
    </source>
</evidence>
<evidence type="ECO:0000256" key="1">
    <source>
        <dbReference type="SAM" id="MobiDB-lite"/>
    </source>
</evidence>
<protein>
    <submittedName>
        <fullName evidence="2">Uncharacterized protein</fullName>
    </submittedName>
</protein>
<feature type="region of interest" description="Disordered" evidence="1">
    <location>
        <begin position="1"/>
        <end position="38"/>
    </location>
</feature>
<keyword evidence="3" id="KW-1185">Reference proteome</keyword>
<proteinExistence type="predicted"/>